<dbReference type="OrthoDB" id="5125216at2"/>
<feature type="compositionally biased region" description="Basic and acidic residues" evidence="1">
    <location>
        <begin position="56"/>
        <end position="65"/>
    </location>
</feature>
<comment type="caution">
    <text evidence="2">The sequence shown here is derived from an EMBL/GenBank/DDBJ whole genome shotgun (WGS) entry which is preliminary data.</text>
</comment>
<dbReference type="EMBL" id="QTTT01000001">
    <property type="protein sequence ID" value="REE99367.1"/>
    <property type="molecule type" value="Genomic_DNA"/>
</dbReference>
<reference evidence="2 3" key="1">
    <citation type="submission" date="2018-08" db="EMBL/GenBank/DDBJ databases">
        <title>Sequencing the genomes of 1000 actinobacteria strains.</title>
        <authorList>
            <person name="Klenk H.-P."/>
        </authorList>
    </citation>
    <scope>NUCLEOTIDE SEQUENCE [LARGE SCALE GENOMIC DNA]</scope>
    <source>
        <strain evidence="2 3">DSM 43927</strain>
    </source>
</reference>
<feature type="region of interest" description="Disordered" evidence="1">
    <location>
        <begin position="56"/>
        <end position="120"/>
    </location>
</feature>
<evidence type="ECO:0000313" key="2">
    <source>
        <dbReference type="EMBL" id="REE99367.1"/>
    </source>
</evidence>
<feature type="compositionally biased region" description="Pro residues" evidence="1">
    <location>
        <begin position="111"/>
        <end position="120"/>
    </location>
</feature>
<sequence>MKIRIPFVAGAAIGYVLGTKAGRERYEQIVEQSRRFADNPKVQETAGTLRAKSEEIAETAKDRWSAKAGGAKQRMGGGHHDEPEVERLPGGRTQTERAFAQSRSGSGSGPRPGPGTGTPP</sequence>
<dbReference type="AlphaFoldDB" id="A0A3D9SUU5"/>
<dbReference type="RefSeq" id="WP_116024681.1">
    <property type="nucleotide sequence ID" value="NZ_QTTT01000001.1"/>
</dbReference>
<evidence type="ECO:0000256" key="1">
    <source>
        <dbReference type="SAM" id="MobiDB-lite"/>
    </source>
</evidence>
<organism evidence="2 3">
    <name type="scientific">Thermomonospora umbrina</name>
    <dbReference type="NCBI Taxonomy" id="111806"/>
    <lineage>
        <taxon>Bacteria</taxon>
        <taxon>Bacillati</taxon>
        <taxon>Actinomycetota</taxon>
        <taxon>Actinomycetes</taxon>
        <taxon>Streptosporangiales</taxon>
        <taxon>Thermomonosporaceae</taxon>
        <taxon>Thermomonospora</taxon>
    </lineage>
</organism>
<dbReference type="Proteomes" id="UP000256661">
    <property type="component" value="Unassembled WGS sequence"/>
</dbReference>
<accession>A0A3D9SUU5</accession>
<gene>
    <name evidence="2" type="ORF">DFJ69_4877</name>
</gene>
<keyword evidence="3" id="KW-1185">Reference proteome</keyword>
<feature type="compositionally biased region" description="Basic and acidic residues" evidence="1">
    <location>
        <begin position="78"/>
        <end position="89"/>
    </location>
</feature>
<proteinExistence type="predicted"/>
<evidence type="ECO:0008006" key="4">
    <source>
        <dbReference type="Google" id="ProtNLM"/>
    </source>
</evidence>
<protein>
    <recommendedName>
        <fullName evidence="4">YtxH-like protein</fullName>
    </recommendedName>
</protein>
<evidence type="ECO:0000313" key="3">
    <source>
        <dbReference type="Proteomes" id="UP000256661"/>
    </source>
</evidence>
<name>A0A3D9SUU5_9ACTN</name>